<organism evidence="1 2">
    <name type="scientific">Paraphaeosphaeria minitans</name>
    <dbReference type="NCBI Taxonomy" id="565426"/>
    <lineage>
        <taxon>Eukaryota</taxon>
        <taxon>Fungi</taxon>
        <taxon>Dikarya</taxon>
        <taxon>Ascomycota</taxon>
        <taxon>Pezizomycotina</taxon>
        <taxon>Dothideomycetes</taxon>
        <taxon>Pleosporomycetidae</taxon>
        <taxon>Pleosporales</taxon>
        <taxon>Massarineae</taxon>
        <taxon>Didymosphaeriaceae</taxon>
        <taxon>Paraphaeosphaeria</taxon>
    </lineage>
</organism>
<accession>A0A9P6GUI4</accession>
<evidence type="ECO:0000313" key="1">
    <source>
        <dbReference type="EMBL" id="KAF9741375.1"/>
    </source>
</evidence>
<comment type="caution">
    <text evidence="1">The sequence shown here is derived from an EMBL/GenBank/DDBJ whole genome shotgun (WGS) entry which is preliminary data.</text>
</comment>
<dbReference type="Gene3D" id="3.40.630.30">
    <property type="match status" value="1"/>
</dbReference>
<gene>
    <name evidence="1" type="ORF">PMIN01_00914</name>
</gene>
<keyword evidence="2" id="KW-1185">Reference proteome</keyword>
<name>A0A9P6GUI4_9PLEO</name>
<evidence type="ECO:0000313" key="2">
    <source>
        <dbReference type="Proteomes" id="UP000756921"/>
    </source>
</evidence>
<protein>
    <submittedName>
        <fullName evidence="1">Ribosomal-protein-alanine acetyltransferase</fullName>
    </submittedName>
</protein>
<dbReference type="OrthoDB" id="630895at2759"/>
<reference evidence="1" key="1">
    <citation type="journal article" date="2020" name="Mol. Plant Microbe Interact.">
        <title>Genome Sequence of the Biocontrol Agent Coniothyrium minitans strain Conio (IMI 134523).</title>
        <authorList>
            <person name="Patel D."/>
            <person name="Shittu T.A."/>
            <person name="Baroncelli R."/>
            <person name="Muthumeenakshi S."/>
            <person name="Osborne T.H."/>
            <person name="Janganan T.K."/>
            <person name="Sreenivasaprasad S."/>
        </authorList>
    </citation>
    <scope>NUCLEOTIDE SEQUENCE</scope>
    <source>
        <strain evidence="1">Conio</strain>
    </source>
</reference>
<dbReference type="Proteomes" id="UP000756921">
    <property type="component" value="Unassembled WGS sequence"/>
</dbReference>
<proteinExistence type="predicted"/>
<sequence>MTDPRFHITTPRVYLSYFQPSDPTHCDFLVTLYNTSSFIATSITTCSASEKRLSGRFREEHTRNGYGTYLVRLRPPSTWNEPEDETTPFPERLAACKHVGTVSLIRGESPTVYSAPDLGSALLPEETRKRYARETSGGGMGGLLAWAQKKRGRVFRSLGFEGRGIHTLKEFGSVQGAVWMKRGMSSDLSTYGIQ</sequence>
<dbReference type="AlphaFoldDB" id="A0A9P6GUI4"/>
<dbReference type="EMBL" id="WJXW01000001">
    <property type="protein sequence ID" value="KAF9741375.1"/>
    <property type="molecule type" value="Genomic_DNA"/>
</dbReference>